<dbReference type="Pfam" id="PF07702">
    <property type="entry name" value="UTRA"/>
    <property type="match status" value="1"/>
</dbReference>
<dbReference type="CDD" id="cd07377">
    <property type="entry name" value="WHTH_GntR"/>
    <property type="match status" value="1"/>
</dbReference>
<dbReference type="PANTHER" id="PTHR44846">
    <property type="entry name" value="MANNOSYL-D-GLYCERATE TRANSPORT/METABOLISM SYSTEM REPRESSOR MNGR-RELATED"/>
    <property type="match status" value="1"/>
</dbReference>
<comment type="caution">
    <text evidence="6">The sequence shown here is derived from an EMBL/GenBank/DDBJ whole genome shotgun (WGS) entry which is preliminary data.</text>
</comment>
<dbReference type="InterPro" id="IPR000524">
    <property type="entry name" value="Tscrpt_reg_HTH_GntR"/>
</dbReference>
<feature type="domain" description="HTH gntR-type" evidence="5">
    <location>
        <begin position="103"/>
        <end position="171"/>
    </location>
</feature>
<evidence type="ECO:0000256" key="1">
    <source>
        <dbReference type="ARBA" id="ARBA00023015"/>
    </source>
</evidence>
<dbReference type="Proteomes" id="UP000005463">
    <property type="component" value="Unassembled WGS sequence"/>
</dbReference>
<dbReference type="InterPro" id="IPR036390">
    <property type="entry name" value="WH_DNA-bd_sf"/>
</dbReference>
<dbReference type="InterPro" id="IPR011663">
    <property type="entry name" value="UTRA"/>
</dbReference>
<dbReference type="PROSITE" id="PS50949">
    <property type="entry name" value="HTH_GNTR"/>
    <property type="match status" value="1"/>
</dbReference>
<dbReference type="GO" id="GO:0003700">
    <property type="term" value="F:DNA-binding transcription factor activity"/>
    <property type="evidence" value="ECO:0007669"/>
    <property type="project" value="InterPro"/>
</dbReference>
<gene>
    <name evidence="6" type="ORF">BamIOP4010DRAFT_5824</name>
</gene>
<dbReference type="PATRIC" id="fig|396596.7.peg.1439"/>
<proteinExistence type="predicted"/>
<keyword evidence="1" id="KW-0805">Transcription regulation</keyword>
<feature type="region of interest" description="Disordered" evidence="4">
    <location>
        <begin position="69"/>
        <end position="101"/>
    </location>
</feature>
<dbReference type="AlphaFoldDB" id="B1FP63"/>
<dbReference type="InterPro" id="IPR028978">
    <property type="entry name" value="Chorismate_lyase_/UTRA_dom_sf"/>
</dbReference>
<dbReference type="InterPro" id="IPR050679">
    <property type="entry name" value="Bact_HTH_transcr_reg"/>
</dbReference>
<evidence type="ECO:0000313" key="6">
    <source>
        <dbReference type="EMBL" id="EDT00665.1"/>
    </source>
</evidence>
<dbReference type="PRINTS" id="PR00035">
    <property type="entry name" value="HTHGNTR"/>
</dbReference>
<dbReference type="SUPFAM" id="SSF46785">
    <property type="entry name" value="Winged helix' DNA-binding domain"/>
    <property type="match status" value="1"/>
</dbReference>
<evidence type="ECO:0000259" key="5">
    <source>
        <dbReference type="PROSITE" id="PS50949"/>
    </source>
</evidence>
<dbReference type="GO" id="GO:0045892">
    <property type="term" value="P:negative regulation of DNA-templated transcription"/>
    <property type="evidence" value="ECO:0007669"/>
    <property type="project" value="TreeGrafter"/>
</dbReference>
<keyword evidence="2" id="KW-0238">DNA-binding</keyword>
<evidence type="ECO:0000256" key="3">
    <source>
        <dbReference type="ARBA" id="ARBA00023163"/>
    </source>
</evidence>
<organism evidence="6 7">
    <name type="scientific">Burkholderia ambifaria IOP40-10</name>
    <dbReference type="NCBI Taxonomy" id="396596"/>
    <lineage>
        <taxon>Bacteria</taxon>
        <taxon>Pseudomonadati</taxon>
        <taxon>Pseudomonadota</taxon>
        <taxon>Betaproteobacteria</taxon>
        <taxon>Burkholderiales</taxon>
        <taxon>Burkholderiaceae</taxon>
        <taxon>Burkholderia</taxon>
        <taxon>Burkholderia cepacia complex</taxon>
    </lineage>
</organism>
<dbReference type="GO" id="GO:0003677">
    <property type="term" value="F:DNA binding"/>
    <property type="evidence" value="ECO:0007669"/>
    <property type="project" value="UniProtKB-KW"/>
</dbReference>
<evidence type="ECO:0000313" key="7">
    <source>
        <dbReference type="Proteomes" id="UP000005463"/>
    </source>
</evidence>
<name>B1FP63_9BURK</name>
<dbReference type="SMART" id="SM00345">
    <property type="entry name" value="HTH_GNTR"/>
    <property type="match status" value="1"/>
</dbReference>
<accession>B1FP63</accession>
<dbReference type="PANTHER" id="PTHR44846:SF1">
    <property type="entry name" value="MANNOSYL-D-GLYCERATE TRANSPORT_METABOLISM SYSTEM REPRESSOR MNGR-RELATED"/>
    <property type="match status" value="1"/>
</dbReference>
<dbReference type="InterPro" id="IPR036388">
    <property type="entry name" value="WH-like_DNA-bd_sf"/>
</dbReference>
<dbReference type="SUPFAM" id="SSF64288">
    <property type="entry name" value="Chorismate lyase-like"/>
    <property type="match status" value="1"/>
</dbReference>
<dbReference type="Gene3D" id="1.10.10.10">
    <property type="entry name" value="Winged helix-like DNA-binding domain superfamily/Winged helix DNA-binding domain"/>
    <property type="match status" value="1"/>
</dbReference>
<dbReference type="Gene3D" id="3.40.1410.10">
    <property type="entry name" value="Chorismate lyase-like"/>
    <property type="match status" value="1"/>
</dbReference>
<dbReference type="FunFam" id="1.10.10.10:FF:000079">
    <property type="entry name" value="GntR family transcriptional regulator"/>
    <property type="match status" value="1"/>
</dbReference>
<protein>
    <submittedName>
        <fullName evidence="6">Transcriptional regulator, GntR family</fullName>
    </submittedName>
</protein>
<dbReference type="Pfam" id="PF00392">
    <property type="entry name" value="GntR"/>
    <property type="match status" value="1"/>
</dbReference>
<sequence>MADAVNLETAVARSRGRICTREPLLAPECRSRLAQSQTVSYVLYKTDVLRNLSGRKSAVCDEMRAMTSNQANNANPTGAGGPGQPGAGDSAPAPAASPSPTFSPLYQQIKSLITQSLESGEWKPGEIIPSEVELAARYKVSQGTVRKAIDELAAENLVVRRQGKGTFVATHNEDRAQFRFLRLLADDGAEHPHVSRLLECRRLRAPAEIARQLDLKPADPVVQVRRLLEFDSEVTVLDEIWLPGTMFRGLTFERLSEYKGPLYAMFETEFGTRMIRATEKIRAVAAEPAVADLLHVPAGFPLLSVERVSYTYGDRPVEVRRGWYVTTGYYYQNDLS</sequence>
<keyword evidence="3" id="KW-0804">Transcription</keyword>
<evidence type="ECO:0000256" key="2">
    <source>
        <dbReference type="ARBA" id="ARBA00023125"/>
    </source>
</evidence>
<evidence type="ECO:0000256" key="4">
    <source>
        <dbReference type="SAM" id="MobiDB-lite"/>
    </source>
</evidence>
<dbReference type="SMART" id="SM00866">
    <property type="entry name" value="UTRA"/>
    <property type="match status" value="1"/>
</dbReference>
<dbReference type="EMBL" id="ABLC01000256">
    <property type="protein sequence ID" value="EDT00665.1"/>
    <property type="molecule type" value="Genomic_DNA"/>
</dbReference>
<feature type="compositionally biased region" description="Low complexity" evidence="4">
    <location>
        <begin position="87"/>
        <end position="101"/>
    </location>
</feature>
<reference evidence="6 7" key="1">
    <citation type="submission" date="2008-03" db="EMBL/GenBank/DDBJ databases">
        <title>Sequencing of the draft genome and assembly of Burkholderia ambifaria IOP40-10.</title>
        <authorList>
            <consortium name="US DOE Joint Genome Institute (JGI-PGF)"/>
            <person name="Copeland A."/>
            <person name="Lucas S."/>
            <person name="Lapidus A."/>
            <person name="Glavina del Rio T."/>
            <person name="Dalin E."/>
            <person name="Tice H."/>
            <person name="Bruce D."/>
            <person name="Goodwin L."/>
            <person name="Pitluck S."/>
            <person name="Larimer F."/>
            <person name="Land M.L."/>
            <person name="Hauser L."/>
            <person name="Tiedje J."/>
            <person name="Richardson P."/>
        </authorList>
    </citation>
    <scope>NUCLEOTIDE SEQUENCE [LARGE SCALE GENOMIC DNA]</scope>
    <source>
        <strain evidence="6 7">IOP40-10</strain>
    </source>
</reference>